<dbReference type="Proteomes" id="UP000246702">
    <property type="component" value="Unassembled WGS sequence"/>
</dbReference>
<dbReference type="OrthoDB" id="5800476at2759"/>
<dbReference type="Gene3D" id="1.10.510.10">
    <property type="entry name" value="Transferase(Phosphotransferase) domain 1"/>
    <property type="match status" value="1"/>
</dbReference>
<keyword evidence="4" id="KW-0418">Kinase</keyword>
<evidence type="ECO:0000256" key="1">
    <source>
        <dbReference type="ARBA" id="ARBA00012513"/>
    </source>
</evidence>
<comment type="caution">
    <text evidence="4">The sequence shown here is derived from an EMBL/GenBank/DDBJ whole genome shotgun (WGS) entry which is preliminary data.</text>
</comment>
<dbReference type="InterPro" id="IPR000719">
    <property type="entry name" value="Prot_kinase_dom"/>
</dbReference>
<dbReference type="SMART" id="SM00220">
    <property type="entry name" value="S_TKc"/>
    <property type="match status" value="1"/>
</dbReference>
<dbReference type="EC" id="2.7.11.1" evidence="1"/>
<evidence type="ECO:0000313" key="5">
    <source>
        <dbReference type="Proteomes" id="UP000246702"/>
    </source>
</evidence>
<protein>
    <recommendedName>
        <fullName evidence="1">non-specific serine/threonine protein kinase</fullName>
        <ecNumber evidence="1">2.7.11.1</ecNumber>
    </recommendedName>
</protein>
<evidence type="ECO:0000313" key="4">
    <source>
        <dbReference type="EMBL" id="PWY91797.1"/>
    </source>
</evidence>
<feature type="domain" description="Protein kinase" evidence="3">
    <location>
        <begin position="12"/>
        <end position="296"/>
    </location>
</feature>
<dbReference type="GO" id="GO:0004674">
    <property type="term" value="F:protein serine/threonine kinase activity"/>
    <property type="evidence" value="ECO:0007669"/>
    <property type="project" value="UniProtKB-EC"/>
</dbReference>
<name>A0A317X2S0_9EURO</name>
<reference evidence="4 5" key="1">
    <citation type="submission" date="2016-12" db="EMBL/GenBank/DDBJ databases">
        <title>The genomes of Aspergillus section Nigri reveals drivers in fungal speciation.</title>
        <authorList>
            <consortium name="DOE Joint Genome Institute"/>
            <person name="Vesth T.C."/>
            <person name="Nybo J."/>
            <person name="Theobald S."/>
            <person name="Brandl J."/>
            <person name="Frisvad J.C."/>
            <person name="Nielsen K.F."/>
            <person name="Lyhne E.K."/>
            <person name="Kogle M.E."/>
            <person name="Kuo A."/>
            <person name="Riley R."/>
            <person name="Clum A."/>
            <person name="Nolan M."/>
            <person name="Lipzen A."/>
            <person name="Salamov A."/>
            <person name="Henrissat B."/>
            <person name="Wiebenga A."/>
            <person name="De Vries R.P."/>
            <person name="Grigoriev I.V."/>
            <person name="Mortensen U.H."/>
            <person name="Andersen M.R."/>
            <person name="Baker S.E."/>
        </authorList>
    </citation>
    <scope>NUCLEOTIDE SEQUENCE [LARGE SCALE GENOMIC DNA]</scope>
    <source>
        <strain evidence="4 5">CBS 115572</strain>
    </source>
</reference>
<evidence type="ECO:0000256" key="2">
    <source>
        <dbReference type="SAM" id="MobiDB-lite"/>
    </source>
</evidence>
<dbReference type="InterPro" id="IPR008271">
    <property type="entry name" value="Ser/Thr_kinase_AS"/>
</dbReference>
<dbReference type="PROSITE" id="PS50011">
    <property type="entry name" value="PROTEIN_KINASE_DOM"/>
    <property type="match status" value="1"/>
</dbReference>
<sequence>MKQIKITLANRYRLERYLASGSYGEVFEAIDLKTNQHVAVKVAPIKRSNTLQVEKEFYDRLQPRRGAGMLKVHFFSQECDDYRILVLPLLGPSLKDLFYYCEERFTLRTVLLIADQVLARLKFLHSRDIIHRDLKPANFILGRGYDGNTIYLVDLGCALKKVHAPGDPMHYGRNREDRVYGTIGYASKAAHMLQCQTYRDDLESFGYIMMEFLNKRLPWEDIESTGSQSKEELIGQMKEQIPLDDLCKIESDGSENSENSENSDDPIKPDDSDVFKKYFEYIRKLRYNQRPDYTWLQNLFRLKFRDKKYKYNHVYDWTERKFEEFKSALPEGAEGTDDAGGADGADGADTA</sequence>
<feature type="region of interest" description="Disordered" evidence="2">
    <location>
        <begin position="249"/>
        <end position="271"/>
    </location>
</feature>
<dbReference type="RefSeq" id="XP_025469525.1">
    <property type="nucleotide sequence ID" value="XM_025611297.1"/>
</dbReference>
<keyword evidence="4" id="KW-0808">Transferase</keyword>
<proteinExistence type="predicted"/>
<organism evidence="4 5">
    <name type="scientific">Aspergillus sclerotioniger CBS 115572</name>
    <dbReference type="NCBI Taxonomy" id="1450535"/>
    <lineage>
        <taxon>Eukaryota</taxon>
        <taxon>Fungi</taxon>
        <taxon>Dikarya</taxon>
        <taxon>Ascomycota</taxon>
        <taxon>Pezizomycotina</taxon>
        <taxon>Eurotiomycetes</taxon>
        <taxon>Eurotiomycetidae</taxon>
        <taxon>Eurotiales</taxon>
        <taxon>Aspergillaceae</taxon>
        <taxon>Aspergillus</taxon>
        <taxon>Aspergillus subgen. Circumdati</taxon>
    </lineage>
</organism>
<keyword evidence="5" id="KW-1185">Reference proteome</keyword>
<gene>
    <name evidence="4" type="ORF">BO94DRAFT_533252</name>
</gene>
<accession>A0A317X2S0</accession>
<dbReference type="STRING" id="1450535.A0A317X2S0"/>
<dbReference type="GeneID" id="37113440"/>
<dbReference type="PROSITE" id="PS00108">
    <property type="entry name" value="PROTEIN_KINASE_ST"/>
    <property type="match status" value="1"/>
</dbReference>
<dbReference type="AlphaFoldDB" id="A0A317X2S0"/>
<dbReference type="InterPro" id="IPR011009">
    <property type="entry name" value="Kinase-like_dom_sf"/>
</dbReference>
<dbReference type="Pfam" id="PF00069">
    <property type="entry name" value="Pkinase"/>
    <property type="match status" value="1"/>
</dbReference>
<dbReference type="EMBL" id="MSFK01000008">
    <property type="protein sequence ID" value="PWY91797.1"/>
    <property type="molecule type" value="Genomic_DNA"/>
</dbReference>
<dbReference type="SUPFAM" id="SSF56112">
    <property type="entry name" value="Protein kinase-like (PK-like)"/>
    <property type="match status" value="1"/>
</dbReference>
<dbReference type="GO" id="GO:0005524">
    <property type="term" value="F:ATP binding"/>
    <property type="evidence" value="ECO:0007669"/>
    <property type="project" value="InterPro"/>
</dbReference>
<dbReference type="InterPro" id="IPR050235">
    <property type="entry name" value="CK1_Ser-Thr_kinase"/>
</dbReference>
<feature type="region of interest" description="Disordered" evidence="2">
    <location>
        <begin position="328"/>
        <end position="351"/>
    </location>
</feature>
<dbReference type="PANTHER" id="PTHR11909">
    <property type="entry name" value="CASEIN KINASE-RELATED"/>
    <property type="match status" value="1"/>
</dbReference>
<evidence type="ECO:0000259" key="3">
    <source>
        <dbReference type="PROSITE" id="PS50011"/>
    </source>
</evidence>